<dbReference type="Proteomes" id="UP000014062">
    <property type="component" value="Chromosome"/>
</dbReference>
<organism evidence="2 3">
    <name type="scientific">Streptomyces lividans 1326</name>
    <dbReference type="NCBI Taxonomy" id="1200984"/>
    <lineage>
        <taxon>Bacteria</taxon>
        <taxon>Bacillati</taxon>
        <taxon>Actinomycetota</taxon>
        <taxon>Actinomycetes</taxon>
        <taxon>Kitasatosporales</taxon>
        <taxon>Streptomycetaceae</taxon>
        <taxon>Streptomyces</taxon>
    </lineage>
</organism>
<dbReference type="EMBL" id="CM001889">
    <property type="protein sequence ID" value="EOY45264.1"/>
    <property type="molecule type" value="Genomic_DNA"/>
</dbReference>
<dbReference type="AlphaFoldDB" id="A0A7U9H8R5"/>
<proteinExistence type="predicted"/>
<reference evidence="3" key="1">
    <citation type="journal article" date="2013" name="Genome Biol. Evol.">
        <title>The genome sequence of Streptomyces lividans 66 reveals a novel tRNA-dependent peptide biosynthetic system within a metal-related genomic island.</title>
        <authorList>
            <person name="Cruz-Morales P."/>
            <person name="Vijgenboom E."/>
            <person name="Iruegas-Bocardo F."/>
            <person name="Girard G."/>
            <person name="Yanez-Guerra L.A."/>
            <person name="Ramos-Aboites H.E."/>
            <person name="Pernodet J.L."/>
            <person name="Anne J."/>
            <person name="van Wezel G.P."/>
            <person name="Barona-Gomez F."/>
        </authorList>
    </citation>
    <scope>NUCLEOTIDE SEQUENCE [LARGE SCALE GENOMIC DNA]</scope>
    <source>
        <strain evidence="3">1326</strain>
    </source>
</reference>
<evidence type="ECO:0000313" key="3">
    <source>
        <dbReference type="Proteomes" id="UP000014062"/>
    </source>
</evidence>
<protein>
    <submittedName>
        <fullName evidence="2">Uncharacterized protein</fullName>
    </submittedName>
</protein>
<name>A0A7U9H8R5_STRLI</name>
<sequence>MVSVIDPPSAQPLTNRDREGDELPGQRGAYGIWLTGDRDQSA</sequence>
<feature type="region of interest" description="Disordered" evidence="1">
    <location>
        <begin position="1"/>
        <end position="42"/>
    </location>
</feature>
<gene>
    <name evidence="2" type="ORF">SLI_0545</name>
</gene>
<evidence type="ECO:0000256" key="1">
    <source>
        <dbReference type="SAM" id="MobiDB-lite"/>
    </source>
</evidence>
<evidence type="ECO:0000313" key="2">
    <source>
        <dbReference type="EMBL" id="EOY45264.1"/>
    </source>
</evidence>
<accession>A0A7U9H8R5</accession>